<keyword evidence="3" id="KW-0804">Transcription</keyword>
<dbReference type="Gene3D" id="1.25.40.10">
    <property type="entry name" value="Tetratricopeptide repeat domain"/>
    <property type="match status" value="1"/>
</dbReference>
<organism evidence="5 6">
    <name type="scientific">Herbiconiux daphne</name>
    <dbReference type="NCBI Taxonomy" id="2970914"/>
    <lineage>
        <taxon>Bacteria</taxon>
        <taxon>Bacillati</taxon>
        <taxon>Actinomycetota</taxon>
        <taxon>Actinomycetes</taxon>
        <taxon>Micrococcales</taxon>
        <taxon>Microbacteriaceae</taxon>
        <taxon>Herbiconiux</taxon>
    </lineage>
</organism>
<dbReference type="SUPFAM" id="SSF48452">
    <property type="entry name" value="TPR-like"/>
    <property type="match status" value="1"/>
</dbReference>
<dbReference type="InterPro" id="IPR027417">
    <property type="entry name" value="P-loop_NTPase"/>
</dbReference>
<keyword evidence="1" id="KW-0805">Transcription regulation</keyword>
<dbReference type="PRINTS" id="PR00038">
    <property type="entry name" value="HTHLUXR"/>
</dbReference>
<comment type="caution">
    <text evidence="5">The sequence shown here is derived from an EMBL/GenBank/DDBJ whole genome shotgun (WGS) entry which is preliminary data.</text>
</comment>
<dbReference type="SUPFAM" id="SSF46894">
    <property type="entry name" value="C-terminal effector domain of the bipartite response regulators"/>
    <property type="match status" value="1"/>
</dbReference>
<feature type="domain" description="HTH luxR-type" evidence="4">
    <location>
        <begin position="776"/>
        <end position="837"/>
    </location>
</feature>
<name>A0ABT2H652_9MICO</name>
<dbReference type="InterPro" id="IPR000792">
    <property type="entry name" value="Tscrpt_reg_LuxR_C"/>
</dbReference>
<proteinExistence type="predicted"/>
<evidence type="ECO:0000256" key="2">
    <source>
        <dbReference type="ARBA" id="ARBA00023125"/>
    </source>
</evidence>
<dbReference type="Gene3D" id="1.10.10.10">
    <property type="entry name" value="Winged helix-like DNA-binding domain superfamily/Winged helix DNA-binding domain"/>
    <property type="match status" value="1"/>
</dbReference>
<reference evidence="5" key="1">
    <citation type="submission" date="2022-08" db="EMBL/GenBank/DDBJ databases">
        <authorList>
            <person name="Deng Y."/>
            <person name="Han X.-F."/>
            <person name="Zhang Y.-Q."/>
        </authorList>
    </citation>
    <scope>NUCLEOTIDE SEQUENCE</scope>
    <source>
        <strain evidence="5">CPCC 203386</strain>
    </source>
</reference>
<sequence length="837" mass="88360">MPYVGRRSELQQALTALRAGVGVIVTGTIGSGRTRFMREVADRLGDQVPSNLWVGHDVHQLDEAQLVRFGRAVRAGEIVPLASALAGLRLPETIEHLRSEGLLVEITFQALAARELLTIAELRLGGPLDAGSIPVFIPARGGDHVAGLSEALAVATRAGALTDTDGVWTFTGPVPKNDALRSLVFSRSTGQDVRLLHPHAETILDVLSLAPGLTLTAATEILERLDVPRVSAERELEALEEAGMVDVTVLSHPQLHIRDGVDELITTLAIAVLRRWRIASAITATLSAKSADTLTEGELVAVAQHSLDLGLSLPAATLTRAARASLRTPSALQSYRIATAAVDARGGFDAEIVLAAAEVQAGFSEQALARLTRLAAEAGDDEQRAEALQALSRHARESTRQAAELIPGEVLGQLALSDARRDILRGLQLYNLGRPFEAAALITAALPELAGVERAEAYFHVGATELMLGHVARASDAFDEAEAAYTAEGADATHVHMVRASLNVLRGRAAESLPVLLAIREAAGAFGQPVAQALCGWGIGTLLMHCGRVEDAVAEFESAIAVLKSAGVDRTLARVQADLAAALAQAGDAEGARAALPVTSDSDDGAEPAVSGQILLIEGWILAASGDLEHARERMIQAADTYAGGGFLFSSFAALIDAGRVGPAHDLLERIEQLGADMDCDYVDMTLSLARATAAREVSDASDRTELEETRSLAAEFDSVGSAAAVSGHQFIAAEAYDRAATLHLRAGDKRHAAASGRLRDERIAFVGLKSMPLIAAAPAKELSSRELELARLAASGMPNREIAARLVLSVRTVETHLQTVYRKLGVRGRADLRDVL</sequence>
<dbReference type="SUPFAM" id="SSF52540">
    <property type="entry name" value="P-loop containing nucleoside triphosphate hydrolases"/>
    <property type="match status" value="1"/>
</dbReference>
<dbReference type="RefSeq" id="WP_259540350.1">
    <property type="nucleotide sequence ID" value="NZ_JANLCJ010000006.1"/>
</dbReference>
<keyword evidence="2" id="KW-0238">DNA-binding</keyword>
<dbReference type="PROSITE" id="PS50043">
    <property type="entry name" value="HTH_LUXR_2"/>
    <property type="match status" value="1"/>
</dbReference>
<evidence type="ECO:0000313" key="5">
    <source>
        <dbReference type="EMBL" id="MCS5735426.1"/>
    </source>
</evidence>
<dbReference type="InterPro" id="IPR016032">
    <property type="entry name" value="Sig_transdc_resp-reg_C-effctor"/>
</dbReference>
<dbReference type="SMART" id="SM00421">
    <property type="entry name" value="HTH_LUXR"/>
    <property type="match status" value="1"/>
</dbReference>
<evidence type="ECO:0000256" key="1">
    <source>
        <dbReference type="ARBA" id="ARBA00023015"/>
    </source>
</evidence>
<dbReference type="PANTHER" id="PTHR44688">
    <property type="entry name" value="DNA-BINDING TRANSCRIPTIONAL ACTIVATOR DEVR_DOSR"/>
    <property type="match status" value="1"/>
</dbReference>
<evidence type="ECO:0000256" key="3">
    <source>
        <dbReference type="ARBA" id="ARBA00023163"/>
    </source>
</evidence>
<protein>
    <submittedName>
        <fullName evidence="5">LuxR C-terminal-related transcriptional regulator</fullName>
    </submittedName>
</protein>
<evidence type="ECO:0000313" key="6">
    <source>
        <dbReference type="Proteomes" id="UP001165586"/>
    </source>
</evidence>
<gene>
    <name evidence="5" type="ORF">N1032_16890</name>
</gene>
<dbReference type="CDD" id="cd06170">
    <property type="entry name" value="LuxR_C_like"/>
    <property type="match status" value="1"/>
</dbReference>
<dbReference type="Proteomes" id="UP001165586">
    <property type="component" value="Unassembled WGS sequence"/>
</dbReference>
<dbReference type="InterPro" id="IPR036388">
    <property type="entry name" value="WH-like_DNA-bd_sf"/>
</dbReference>
<dbReference type="Pfam" id="PF00196">
    <property type="entry name" value="GerE"/>
    <property type="match status" value="1"/>
</dbReference>
<accession>A0ABT2H652</accession>
<evidence type="ECO:0000259" key="4">
    <source>
        <dbReference type="PROSITE" id="PS50043"/>
    </source>
</evidence>
<dbReference type="EMBL" id="JANLCJ010000006">
    <property type="protein sequence ID" value="MCS5735426.1"/>
    <property type="molecule type" value="Genomic_DNA"/>
</dbReference>
<keyword evidence="6" id="KW-1185">Reference proteome</keyword>
<dbReference type="PANTHER" id="PTHR44688:SF16">
    <property type="entry name" value="DNA-BINDING TRANSCRIPTIONAL ACTIVATOR DEVR_DOSR"/>
    <property type="match status" value="1"/>
</dbReference>
<dbReference type="InterPro" id="IPR011990">
    <property type="entry name" value="TPR-like_helical_dom_sf"/>
</dbReference>